<dbReference type="Pfam" id="PF13546">
    <property type="entry name" value="DDE_5"/>
    <property type="match status" value="1"/>
</dbReference>
<organism evidence="3 4">
    <name type="scientific">Streptomyces graminofaciens</name>
    <dbReference type="NCBI Taxonomy" id="68212"/>
    <lineage>
        <taxon>Bacteria</taxon>
        <taxon>Bacillati</taxon>
        <taxon>Actinomycetota</taxon>
        <taxon>Actinomycetes</taxon>
        <taxon>Kitasatosporales</taxon>
        <taxon>Streptomycetaceae</taxon>
        <taxon>Streptomyces</taxon>
    </lineage>
</organism>
<dbReference type="Proteomes" id="UP001321542">
    <property type="component" value="Chromosome"/>
</dbReference>
<keyword evidence="4" id="KW-1185">Reference proteome</keyword>
<evidence type="ECO:0000313" key="4">
    <source>
        <dbReference type="Proteomes" id="UP001321542"/>
    </source>
</evidence>
<feature type="domain" description="Transposase IS701-like DDE" evidence="2">
    <location>
        <begin position="2"/>
        <end position="36"/>
    </location>
</feature>
<reference evidence="3 4" key="2">
    <citation type="journal article" date="2023" name="ChemBioChem">
        <title>Acyltransferase Domain Exchange between Two Independent Type I Polyketide Synthases in the Same Producer Strain of Macrolide Antibiotics.</title>
        <authorList>
            <person name="Kudo F."/>
            <person name="Kishikawa K."/>
            <person name="Tsuboi K."/>
            <person name="Kido T."/>
            <person name="Usui T."/>
            <person name="Hashimoto J."/>
            <person name="Shin-Ya K."/>
            <person name="Miyanaga A."/>
            <person name="Eguchi T."/>
        </authorList>
    </citation>
    <scope>NUCLEOTIDE SEQUENCE [LARGE SCALE GENOMIC DNA]</scope>
    <source>
        <strain evidence="3 4">A-8890</strain>
    </source>
</reference>
<accession>A0ABM7F5E7</accession>
<name>A0ABM7F5E7_9ACTN</name>
<evidence type="ECO:0000259" key="2">
    <source>
        <dbReference type="Pfam" id="PF13546"/>
    </source>
</evidence>
<sequence>MGHVEKWQLALDMIEETQSWGIGVPLAVADAGYGDALPPVILPIRPPPGPSCPSTRAPADHRKCSTPSLRRP</sequence>
<protein>
    <recommendedName>
        <fullName evidence="2">Transposase IS701-like DDE domain-containing protein</fullName>
    </recommendedName>
</protein>
<proteinExistence type="predicted"/>
<evidence type="ECO:0000313" key="3">
    <source>
        <dbReference type="EMBL" id="BBC31013.1"/>
    </source>
</evidence>
<feature type="region of interest" description="Disordered" evidence="1">
    <location>
        <begin position="44"/>
        <end position="72"/>
    </location>
</feature>
<dbReference type="EMBL" id="AP018448">
    <property type="protein sequence ID" value="BBC31013.1"/>
    <property type="molecule type" value="Genomic_DNA"/>
</dbReference>
<gene>
    <name evidence="3" type="ORF">SGFS_023070</name>
</gene>
<evidence type="ECO:0000256" key="1">
    <source>
        <dbReference type="SAM" id="MobiDB-lite"/>
    </source>
</evidence>
<reference evidence="3 4" key="1">
    <citation type="journal article" date="2010" name="ChemBioChem">
        <title>Cloning and characterization of the biosynthetic gene cluster of 16-membered macrolide antibiotic FD-891: involvement of a dual functional cytochrome P450 monooxygenase catalyzing epoxidation and hydroxylation.</title>
        <authorList>
            <person name="Kudo F."/>
            <person name="Motegi A."/>
            <person name="Mizoue K."/>
            <person name="Eguchi T."/>
        </authorList>
    </citation>
    <scope>NUCLEOTIDE SEQUENCE [LARGE SCALE GENOMIC DNA]</scope>
    <source>
        <strain evidence="3 4">A-8890</strain>
    </source>
</reference>
<dbReference type="InterPro" id="IPR038721">
    <property type="entry name" value="IS701-like_DDE_dom"/>
</dbReference>